<dbReference type="EMBL" id="CP010827">
    <property type="protein sequence ID" value="AJI80081.1"/>
    <property type="molecule type" value="Genomic_DNA"/>
</dbReference>
<accession>A0A0B6F7V2</accession>
<evidence type="ECO:0000256" key="6">
    <source>
        <dbReference type="ARBA" id="ARBA00022842"/>
    </source>
</evidence>
<feature type="binding site" evidence="8">
    <location>
        <position position="175"/>
    </location>
    <ligand>
        <name>Mg(2+)</name>
        <dbReference type="ChEBI" id="CHEBI:18420"/>
    </ligand>
</feature>
<feature type="binding site" evidence="8">
    <location>
        <position position="373"/>
    </location>
    <ligand>
        <name>Zn(2+)</name>
        <dbReference type="ChEBI" id="CHEBI:29105"/>
        <label>2</label>
    </ligand>
</feature>
<comment type="similarity">
    <text evidence="1 9">Belongs to the alkaline phosphatase family.</text>
</comment>
<protein>
    <submittedName>
        <fullName evidence="13">Alkaline phosphatase</fullName>
        <ecNumber evidence="13">3.1.3.1</ecNumber>
    </submittedName>
</protein>
<feature type="binding site" evidence="8">
    <location>
        <position position="44"/>
    </location>
    <ligand>
        <name>Zn(2+)</name>
        <dbReference type="ChEBI" id="CHEBI:29105"/>
        <label>2</label>
    </ligand>
</feature>
<evidence type="ECO:0000256" key="9">
    <source>
        <dbReference type="RuleBase" id="RU003946"/>
    </source>
</evidence>
<evidence type="ECO:0000256" key="7">
    <source>
        <dbReference type="PIRSR" id="PIRSR601952-1"/>
    </source>
</evidence>
<keyword evidence="2" id="KW-0597">Phosphoprotein</keyword>
<dbReference type="GO" id="GO:0046872">
    <property type="term" value="F:metal ion binding"/>
    <property type="evidence" value="ECO:0007669"/>
    <property type="project" value="UniProtKB-KW"/>
</dbReference>
<feature type="chain" id="PRO_5038345876" evidence="12">
    <location>
        <begin position="23"/>
        <end position="544"/>
    </location>
</feature>
<feature type="region of interest" description="Disordered" evidence="10">
    <location>
        <begin position="458"/>
        <end position="504"/>
    </location>
</feature>
<feature type="binding site" evidence="8">
    <location>
        <position position="372"/>
    </location>
    <ligand>
        <name>Zn(2+)</name>
        <dbReference type="ChEBI" id="CHEBI:29105"/>
        <label>2</label>
    </ligand>
</feature>
<feature type="binding site" evidence="8">
    <location>
        <position position="331"/>
    </location>
    <ligand>
        <name>Zn(2+)</name>
        <dbReference type="ChEBI" id="CHEBI:29105"/>
        <label>2</label>
    </ligand>
</feature>
<evidence type="ECO:0000256" key="4">
    <source>
        <dbReference type="ARBA" id="ARBA00022801"/>
    </source>
</evidence>
<feature type="region of interest" description="Disordered" evidence="10">
    <location>
        <begin position="274"/>
        <end position="296"/>
    </location>
</feature>
<evidence type="ECO:0000256" key="2">
    <source>
        <dbReference type="ARBA" id="ARBA00022553"/>
    </source>
</evidence>
<dbReference type="Proteomes" id="UP000031890">
    <property type="component" value="Chromosome"/>
</dbReference>
<keyword evidence="4 13" id="KW-0378">Hydrolase</keyword>
<evidence type="ECO:0000256" key="5">
    <source>
        <dbReference type="ARBA" id="ARBA00022833"/>
    </source>
</evidence>
<reference evidence="13 14" key="1">
    <citation type="journal article" date="2015" name="Genome Announc.">
        <title>Complete Genome Sequence and Annotation of Corynebacterium singulare DSM 44357, Isolated from a Human Semen Specimen.</title>
        <authorList>
            <person name="Merten M."/>
            <person name="Brinkrolf K."/>
            <person name="Albersmeier A."/>
            <person name="Kutter Y."/>
            <person name="Ruckert C."/>
            <person name="Tauch A."/>
        </authorList>
    </citation>
    <scope>NUCLEOTIDE SEQUENCE [LARGE SCALE GENOMIC DNA]</scope>
    <source>
        <strain evidence="13">IBS B52218</strain>
    </source>
</reference>
<proteinExistence type="inferred from homology"/>
<evidence type="ECO:0000256" key="3">
    <source>
        <dbReference type="ARBA" id="ARBA00022723"/>
    </source>
</evidence>
<gene>
    <name evidence="13" type="ORF">CSING_12980</name>
</gene>
<dbReference type="InterPro" id="IPR017850">
    <property type="entry name" value="Alkaline_phosphatase_core_sf"/>
</dbReference>
<comment type="cofactor">
    <cofactor evidence="8">
        <name>Zn(2+)</name>
        <dbReference type="ChEBI" id="CHEBI:29105"/>
    </cofactor>
    <text evidence="8">Binds 2 Zn(2+) ions.</text>
</comment>
<dbReference type="RefSeq" id="WP_042532868.1">
    <property type="nucleotide sequence ID" value="NZ_CP010827.1"/>
</dbReference>
<evidence type="ECO:0000256" key="12">
    <source>
        <dbReference type="SAM" id="SignalP"/>
    </source>
</evidence>
<dbReference type="InterPro" id="IPR018299">
    <property type="entry name" value="Alkaline_phosphatase_AS"/>
</dbReference>
<evidence type="ECO:0000313" key="14">
    <source>
        <dbReference type="Proteomes" id="UP000031890"/>
    </source>
</evidence>
<feature type="signal peptide" evidence="12">
    <location>
        <begin position="1"/>
        <end position="22"/>
    </location>
</feature>
<feature type="active site" description="Phosphoserine intermediate" evidence="7">
    <location>
        <position position="122"/>
    </location>
</feature>
<dbReference type="PANTHER" id="PTHR11596">
    <property type="entry name" value="ALKALINE PHOSPHATASE"/>
    <property type="match status" value="1"/>
</dbReference>
<dbReference type="OrthoDB" id="9794455at2"/>
<dbReference type="HOGENOM" id="CLU_008539_7_0_11"/>
<keyword evidence="11" id="KW-1133">Transmembrane helix</keyword>
<keyword evidence="11" id="KW-0812">Transmembrane</keyword>
<keyword evidence="12" id="KW-0732">Signal</keyword>
<dbReference type="Gene3D" id="3.40.720.10">
    <property type="entry name" value="Alkaline Phosphatase, subunit A"/>
    <property type="match status" value="1"/>
</dbReference>
<evidence type="ECO:0000256" key="10">
    <source>
        <dbReference type="SAM" id="MobiDB-lite"/>
    </source>
</evidence>
<dbReference type="Pfam" id="PF00245">
    <property type="entry name" value="Alk_phosphatase"/>
    <property type="match status" value="1"/>
</dbReference>
<dbReference type="CDD" id="cd16012">
    <property type="entry name" value="ALP"/>
    <property type="match status" value="1"/>
</dbReference>
<feature type="transmembrane region" description="Helical" evidence="11">
    <location>
        <begin position="509"/>
        <end position="532"/>
    </location>
</feature>
<evidence type="ECO:0000256" key="8">
    <source>
        <dbReference type="PIRSR" id="PIRSR601952-2"/>
    </source>
</evidence>
<dbReference type="InterPro" id="IPR001952">
    <property type="entry name" value="Alkaline_phosphatase"/>
</dbReference>
<feature type="binding site" evidence="8">
    <location>
        <position position="44"/>
    </location>
    <ligand>
        <name>Mg(2+)</name>
        <dbReference type="ChEBI" id="CHEBI:18420"/>
    </ligand>
</feature>
<feature type="binding site" evidence="8">
    <location>
        <position position="173"/>
    </location>
    <ligand>
        <name>Mg(2+)</name>
        <dbReference type="ChEBI" id="CHEBI:18420"/>
    </ligand>
</feature>
<keyword evidence="11" id="KW-0472">Membrane</keyword>
<feature type="binding site" evidence="8">
    <location>
        <position position="327"/>
    </location>
    <ligand>
        <name>Zn(2+)</name>
        <dbReference type="ChEBI" id="CHEBI:29105"/>
        <label>2</label>
    </ligand>
</feature>
<dbReference type="PANTHER" id="PTHR11596:SF5">
    <property type="entry name" value="ALKALINE PHOSPHATASE"/>
    <property type="match status" value="1"/>
</dbReference>
<feature type="binding site" evidence="8">
    <location>
        <position position="322"/>
    </location>
    <ligand>
        <name>Mg(2+)</name>
        <dbReference type="ChEBI" id="CHEBI:18420"/>
    </ligand>
</feature>
<dbReference type="EC" id="3.1.3.1" evidence="13"/>
<dbReference type="AlphaFoldDB" id="A0A0B6F7V2"/>
<organism evidence="13 14">
    <name type="scientific">Corynebacterium singulare</name>
    <dbReference type="NCBI Taxonomy" id="161899"/>
    <lineage>
        <taxon>Bacteria</taxon>
        <taxon>Bacillati</taxon>
        <taxon>Actinomycetota</taxon>
        <taxon>Actinomycetes</taxon>
        <taxon>Mycobacteriales</taxon>
        <taxon>Corynebacteriaceae</taxon>
        <taxon>Corynebacterium</taxon>
    </lineage>
</organism>
<keyword evidence="3 8" id="KW-0479">Metal-binding</keyword>
<sequence length="544" mass="57925">MRISSRALRTCAAVTIASVATAGVVAPAQAATAGPKNVIYMIGDGMGYNHIASTNLYESGQSKYLVEGKFDGEVKEIDGESVQAFEDFNRVSMTTFPDGGSYDPAKAWTDHDYVKQDKITDSAAAGTAMATGQKVDNGVLGKSSYGHSLKNISEQAISHGKSAGVVSSVPFSHATPAAFAAHNKNRNNYKEIAAEMVGSDLSVIMGAGHPEFDDNAQKAGEPNYKYISEESFKSLRDGSAGWEFAENTADFEKWAEGNVEADKKYFGLAPVASTLQQGRDGNPEAAEPGTDPKNDVVDLPTMTKGALNVLGQNDKGFSVMIEGGAIDWSGHANQTGRDIEETQDFNKAVDAAIAWVEENSSWDETLLIVTADHETGYLSGQEETESWNPQTGEKGKAPQHQWYSGEHTNQVVPFFFKGAGSEDILAKATGEDPVRGKYIDNTDVANLIIQDWWFANDSKPEDQDNAGKTPEDDANKDDSKDEGKDNSKDDSNKGNAGKKDTSSATGAGFLGAGVAAAILGAIAAFLQSIGVVKVDFSALQRLLP</sequence>
<comment type="cofactor">
    <cofactor evidence="8">
        <name>Mg(2+)</name>
        <dbReference type="ChEBI" id="CHEBI:18420"/>
    </cofactor>
    <text evidence="8">Binds 1 Mg(2+) ion.</text>
</comment>
<dbReference type="KEGG" id="csx:CSING_12980"/>
<dbReference type="STRING" id="161899.CSING_12980"/>
<keyword evidence="6 8" id="KW-0460">Magnesium</keyword>
<dbReference type="PRINTS" id="PR00113">
    <property type="entry name" value="ALKPHPHTASE"/>
</dbReference>
<feature type="compositionally biased region" description="Basic and acidic residues" evidence="10">
    <location>
        <begin position="469"/>
        <end position="501"/>
    </location>
</feature>
<evidence type="ECO:0000256" key="11">
    <source>
        <dbReference type="SAM" id="Phobius"/>
    </source>
</evidence>
<evidence type="ECO:0000313" key="13">
    <source>
        <dbReference type="EMBL" id="AJI80081.1"/>
    </source>
</evidence>
<dbReference type="PROSITE" id="PS00123">
    <property type="entry name" value="ALKALINE_PHOSPHATASE"/>
    <property type="match status" value="1"/>
</dbReference>
<dbReference type="GO" id="GO:0004035">
    <property type="term" value="F:alkaline phosphatase activity"/>
    <property type="evidence" value="ECO:0007669"/>
    <property type="project" value="UniProtKB-EC"/>
</dbReference>
<evidence type="ECO:0000256" key="1">
    <source>
        <dbReference type="ARBA" id="ARBA00005984"/>
    </source>
</evidence>
<dbReference type="SUPFAM" id="SSF53649">
    <property type="entry name" value="Alkaline phosphatase-like"/>
    <property type="match status" value="1"/>
</dbReference>
<keyword evidence="5 8" id="KW-0862">Zinc</keyword>
<name>A0A0B6F7V2_9CORY</name>
<dbReference type="SMART" id="SM00098">
    <property type="entry name" value="alkPPc"/>
    <property type="match status" value="1"/>
</dbReference>